<proteinExistence type="predicted"/>
<dbReference type="EMBL" id="MN740599">
    <property type="protein sequence ID" value="QHS78539.1"/>
    <property type="molecule type" value="Genomic_DNA"/>
</dbReference>
<name>A0A6C0AFI7_9ZZZZ</name>
<dbReference type="AlphaFoldDB" id="A0A6C0AFI7"/>
<accession>A0A6C0AFI7</accession>
<protein>
    <submittedName>
        <fullName evidence="1">Uncharacterized protein</fullName>
    </submittedName>
</protein>
<reference evidence="1" key="1">
    <citation type="journal article" date="2020" name="Nature">
        <title>Giant virus diversity and host interactions through global metagenomics.</title>
        <authorList>
            <person name="Schulz F."/>
            <person name="Roux S."/>
            <person name="Paez-Espino D."/>
            <person name="Jungbluth S."/>
            <person name="Walsh D.A."/>
            <person name="Denef V.J."/>
            <person name="McMahon K.D."/>
            <person name="Konstantinidis K.T."/>
            <person name="Eloe-Fadrosh E.A."/>
            <person name="Kyrpides N.C."/>
            <person name="Woyke T."/>
        </authorList>
    </citation>
    <scope>NUCLEOTIDE SEQUENCE</scope>
    <source>
        <strain evidence="1">GVMAG-S-1021933-23</strain>
    </source>
</reference>
<organism evidence="1">
    <name type="scientific">viral metagenome</name>
    <dbReference type="NCBI Taxonomy" id="1070528"/>
    <lineage>
        <taxon>unclassified sequences</taxon>
        <taxon>metagenomes</taxon>
        <taxon>organismal metagenomes</taxon>
    </lineage>
</organism>
<sequence length="48" mass="5787">MSFYPKFPNSNNCLQIDESLILPVEYVLREKLFPDFYGNFAKFPRRKL</sequence>
<evidence type="ECO:0000313" key="1">
    <source>
        <dbReference type="EMBL" id="QHS78539.1"/>
    </source>
</evidence>